<dbReference type="GO" id="GO:0046983">
    <property type="term" value="F:protein dimerization activity"/>
    <property type="evidence" value="ECO:0007669"/>
    <property type="project" value="InterPro"/>
</dbReference>
<dbReference type="GO" id="GO:0005634">
    <property type="term" value="C:nucleus"/>
    <property type="evidence" value="ECO:0007669"/>
    <property type="project" value="UniProtKB-SubCell"/>
</dbReference>
<proteinExistence type="predicted"/>
<dbReference type="PANTHER" id="PTHR46266">
    <property type="entry name" value="TRANSCRIPTION FACTOR TT8"/>
    <property type="match status" value="1"/>
</dbReference>
<keyword evidence="9" id="KW-1185">Reference proteome</keyword>
<comment type="caution">
    <text evidence="8">The sequence shown here is derived from an EMBL/GenBank/DDBJ whole genome shotgun (WGS) entry which is preliminary data.</text>
</comment>
<evidence type="ECO:0000313" key="9">
    <source>
        <dbReference type="Proteomes" id="UP000824469"/>
    </source>
</evidence>
<dbReference type="InterPro" id="IPR054502">
    <property type="entry name" value="bHLH-TF_ACT-like_plant"/>
</dbReference>
<sequence length="595" mass="67135">MAPAAYVNGSDPANNNNIRVLLQAAVQRLQWTYSIFWRVSQQRGLLVWGDGVYNGDVKTRKTVQAKEFLGQDDALWVDRSLQLRELFESLSSEGGNNVQPVRRPSAVALCPEDLTDTEWFYLVSMSFEFATGNGLPGRAAANGRPVWLCRANEVESKVFSRVLLAKTSGIETVVCIPVRDGVIELGVTKLVAEDPGIIEQVKNIWVDDDDDPEPEISSQHSTSSLQSSDGSVQSREECIGYSQNSGLQTENESVQANSSHLGCSTYTWPNLEQEHMICNGGGYNNSQFLVNDLMLAGIEDKNKTHSVYQQKNETTDDNSPYLRTVSYLLQQQPFLSTCWKLKNSYGGAFSKWVNRGVAGASTRSQSMLKNMLVKITRLHCKDRDEAWNKVREETQNGVKLEELGTGHVLAERKRREKLNEKFKILRSIVPFVTKRDKTSILRDAIDYMKHLQRRVVELESCKKQQTESDCTVHPNRVEKCKELGLERMDKRKVRIIEEPASSTIIRAVDTFPNDVEVSIIDEEALVELKCAWKEGLLLQIMQTLTNFCVETYELQSSRVHTNFLVATIKAKVRRTPSGEKVTIVELKKAIQLIAH</sequence>
<dbReference type="Pfam" id="PF14215">
    <property type="entry name" value="bHLH-MYC_N"/>
    <property type="match status" value="1"/>
</dbReference>
<dbReference type="AlphaFoldDB" id="A0AA38CU00"/>
<evidence type="ECO:0000313" key="8">
    <source>
        <dbReference type="EMBL" id="KAH9302673.1"/>
    </source>
</evidence>
<dbReference type="InterPro" id="IPR011598">
    <property type="entry name" value="bHLH_dom"/>
</dbReference>
<keyword evidence="4" id="KW-0804">Transcription</keyword>
<evidence type="ECO:0000256" key="6">
    <source>
        <dbReference type="SAM" id="MobiDB-lite"/>
    </source>
</evidence>
<accession>A0AA38CU00</accession>
<protein>
    <recommendedName>
        <fullName evidence="7">BHLH domain-containing protein</fullName>
    </recommendedName>
</protein>
<dbReference type="Gene3D" id="4.10.280.10">
    <property type="entry name" value="Helix-loop-helix DNA-binding domain"/>
    <property type="match status" value="1"/>
</dbReference>
<dbReference type="PANTHER" id="PTHR46266:SF4">
    <property type="entry name" value="TRANSCRIPTION FACTOR TT8"/>
    <property type="match status" value="1"/>
</dbReference>
<dbReference type="Proteomes" id="UP000824469">
    <property type="component" value="Unassembled WGS sequence"/>
</dbReference>
<feature type="compositionally biased region" description="Low complexity" evidence="6">
    <location>
        <begin position="215"/>
        <end position="231"/>
    </location>
</feature>
<name>A0AA38CU00_TAXCH</name>
<feature type="region of interest" description="Disordered" evidence="6">
    <location>
        <begin position="208"/>
        <end position="231"/>
    </location>
</feature>
<evidence type="ECO:0000256" key="5">
    <source>
        <dbReference type="ARBA" id="ARBA00023242"/>
    </source>
</evidence>
<evidence type="ECO:0000256" key="4">
    <source>
        <dbReference type="ARBA" id="ARBA00023163"/>
    </source>
</evidence>
<keyword evidence="5" id="KW-0539">Nucleus</keyword>
<dbReference type="EMBL" id="JAHRHJ020000009">
    <property type="protein sequence ID" value="KAH9302673.1"/>
    <property type="molecule type" value="Genomic_DNA"/>
</dbReference>
<evidence type="ECO:0000256" key="3">
    <source>
        <dbReference type="ARBA" id="ARBA00023159"/>
    </source>
</evidence>
<dbReference type="InterPro" id="IPR025610">
    <property type="entry name" value="MYC/MYB_N"/>
</dbReference>
<keyword evidence="3" id="KW-0010">Activator</keyword>
<dbReference type="OMA" id="HFINEEH"/>
<dbReference type="SUPFAM" id="SSF47459">
    <property type="entry name" value="HLH, helix-loop-helix DNA-binding domain"/>
    <property type="match status" value="1"/>
</dbReference>
<gene>
    <name evidence="8" type="ORF">KI387_014256</name>
</gene>
<dbReference type="InterPro" id="IPR036638">
    <property type="entry name" value="HLH_DNA-bd_sf"/>
</dbReference>
<evidence type="ECO:0000256" key="1">
    <source>
        <dbReference type="ARBA" id="ARBA00004123"/>
    </source>
</evidence>
<dbReference type="Pfam" id="PF22754">
    <property type="entry name" value="bHLH-TF_ACT-like_plant"/>
    <property type="match status" value="1"/>
</dbReference>
<dbReference type="PROSITE" id="PS50888">
    <property type="entry name" value="BHLH"/>
    <property type="match status" value="1"/>
</dbReference>
<keyword evidence="2" id="KW-0805">Transcription regulation</keyword>
<organism evidence="8 9">
    <name type="scientific">Taxus chinensis</name>
    <name type="common">Chinese yew</name>
    <name type="synonym">Taxus wallichiana var. chinensis</name>
    <dbReference type="NCBI Taxonomy" id="29808"/>
    <lineage>
        <taxon>Eukaryota</taxon>
        <taxon>Viridiplantae</taxon>
        <taxon>Streptophyta</taxon>
        <taxon>Embryophyta</taxon>
        <taxon>Tracheophyta</taxon>
        <taxon>Spermatophyta</taxon>
        <taxon>Pinopsida</taxon>
        <taxon>Pinidae</taxon>
        <taxon>Conifers II</taxon>
        <taxon>Cupressales</taxon>
        <taxon>Taxaceae</taxon>
        <taxon>Taxus</taxon>
    </lineage>
</organism>
<reference evidence="8 9" key="1">
    <citation type="journal article" date="2021" name="Nat. Plants">
        <title>The Taxus genome provides insights into paclitaxel biosynthesis.</title>
        <authorList>
            <person name="Xiong X."/>
            <person name="Gou J."/>
            <person name="Liao Q."/>
            <person name="Li Y."/>
            <person name="Zhou Q."/>
            <person name="Bi G."/>
            <person name="Li C."/>
            <person name="Du R."/>
            <person name="Wang X."/>
            <person name="Sun T."/>
            <person name="Guo L."/>
            <person name="Liang H."/>
            <person name="Lu P."/>
            <person name="Wu Y."/>
            <person name="Zhang Z."/>
            <person name="Ro D.K."/>
            <person name="Shang Y."/>
            <person name="Huang S."/>
            <person name="Yan J."/>
        </authorList>
    </citation>
    <scope>NUCLEOTIDE SEQUENCE [LARGE SCALE GENOMIC DNA]</scope>
    <source>
        <strain evidence="8">Ta-2019</strain>
    </source>
</reference>
<evidence type="ECO:0000259" key="7">
    <source>
        <dbReference type="PROSITE" id="PS50888"/>
    </source>
</evidence>
<dbReference type="Pfam" id="PF00010">
    <property type="entry name" value="HLH"/>
    <property type="match status" value="1"/>
</dbReference>
<evidence type="ECO:0000256" key="2">
    <source>
        <dbReference type="ARBA" id="ARBA00023015"/>
    </source>
</evidence>
<comment type="subcellular location">
    <subcellularLocation>
        <location evidence="1">Nucleus</location>
    </subcellularLocation>
</comment>
<feature type="domain" description="BHLH" evidence="7">
    <location>
        <begin position="402"/>
        <end position="451"/>
    </location>
</feature>
<dbReference type="SMART" id="SM00353">
    <property type="entry name" value="HLH"/>
    <property type="match status" value="1"/>
</dbReference>